<dbReference type="EMBL" id="WBKB01000009">
    <property type="protein sequence ID" value="KAB1641402.1"/>
    <property type="molecule type" value="Genomic_DNA"/>
</dbReference>
<name>A0A7J5B864_9MICO</name>
<protein>
    <submittedName>
        <fullName evidence="2">Uncharacterized protein</fullName>
    </submittedName>
</protein>
<feature type="compositionally biased region" description="Basic residues" evidence="1">
    <location>
        <begin position="1"/>
        <end position="16"/>
    </location>
</feature>
<reference evidence="2 3" key="1">
    <citation type="submission" date="2019-09" db="EMBL/GenBank/DDBJ databases">
        <title>Phylogeny of genus Pseudoclavibacter and closely related genus.</title>
        <authorList>
            <person name="Li Y."/>
        </authorList>
    </citation>
    <scope>NUCLEOTIDE SEQUENCE [LARGE SCALE GENOMIC DNA]</scope>
    <source>
        <strain evidence="2 3">KCTC 13959</strain>
    </source>
</reference>
<proteinExistence type="predicted"/>
<gene>
    <name evidence="2" type="ORF">F8O05_12490</name>
</gene>
<evidence type="ECO:0000313" key="2">
    <source>
        <dbReference type="EMBL" id="KAB1641402.1"/>
    </source>
</evidence>
<dbReference type="Proteomes" id="UP000433493">
    <property type="component" value="Unassembled WGS sequence"/>
</dbReference>
<sequence length="157" mass="17101">MTQHPRPRARKSRKGHHEAEPAARPHSGIEGTTMTTIAFTRPAPSADGRTLHSTTTAVEREDGSRVELEISTSHWKGRGYRATATRQHADGYTRRMSLSFGADSDTRTLPAIDGAPAPTARFNRNVLADLHTRVVEEVTAAAAEWTSWAADCAAARD</sequence>
<organism evidence="2 3">
    <name type="scientific">Gulosibacter chungangensis</name>
    <dbReference type="NCBI Taxonomy" id="979746"/>
    <lineage>
        <taxon>Bacteria</taxon>
        <taxon>Bacillati</taxon>
        <taxon>Actinomycetota</taxon>
        <taxon>Actinomycetes</taxon>
        <taxon>Micrococcales</taxon>
        <taxon>Microbacteriaceae</taxon>
        <taxon>Gulosibacter</taxon>
    </lineage>
</organism>
<feature type="region of interest" description="Disordered" evidence="1">
    <location>
        <begin position="1"/>
        <end position="65"/>
    </location>
</feature>
<evidence type="ECO:0000256" key="1">
    <source>
        <dbReference type="SAM" id="MobiDB-lite"/>
    </source>
</evidence>
<comment type="caution">
    <text evidence="2">The sequence shown here is derived from an EMBL/GenBank/DDBJ whole genome shotgun (WGS) entry which is preliminary data.</text>
</comment>
<dbReference type="RefSeq" id="WP_158053086.1">
    <property type="nucleotide sequence ID" value="NZ_WBKB01000009.1"/>
</dbReference>
<accession>A0A7J5B864</accession>
<keyword evidence="3" id="KW-1185">Reference proteome</keyword>
<dbReference type="OrthoDB" id="5124414at2"/>
<dbReference type="AlphaFoldDB" id="A0A7J5B864"/>
<evidence type="ECO:0000313" key="3">
    <source>
        <dbReference type="Proteomes" id="UP000433493"/>
    </source>
</evidence>